<feature type="region of interest" description="Disordered" evidence="6">
    <location>
        <begin position="349"/>
        <end position="383"/>
    </location>
</feature>
<dbReference type="InterPro" id="IPR003653">
    <property type="entry name" value="Peptidase_C48_C"/>
</dbReference>
<reference evidence="8 9" key="1">
    <citation type="journal article" date="2020" name="G3 (Bethesda)">
        <title>Improved Reference Genome for Cyclotella cryptica CCMP332, a Model for Cell Wall Morphogenesis, Salinity Adaptation, and Lipid Production in Diatoms (Bacillariophyta).</title>
        <authorList>
            <person name="Roberts W.R."/>
            <person name="Downey K.M."/>
            <person name="Ruck E.C."/>
            <person name="Traller J.C."/>
            <person name="Alverson A.J."/>
        </authorList>
    </citation>
    <scope>NUCLEOTIDE SEQUENCE [LARGE SCALE GENOMIC DNA]</scope>
    <source>
        <strain evidence="8 9">CCMP332</strain>
    </source>
</reference>
<keyword evidence="3" id="KW-0645">Protease</keyword>
<dbReference type="Pfam" id="PF02902">
    <property type="entry name" value="Peptidase_C48"/>
    <property type="match status" value="2"/>
</dbReference>
<feature type="compositionally biased region" description="Basic and acidic residues" evidence="6">
    <location>
        <begin position="356"/>
        <end position="365"/>
    </location>
</feature>
<keyword evidence="5" id="KW-0378">Hydrolase</keyword>
<evidence type="ECO:0000256" key="2">
    <source>
        <dbReference type="ARBA" id="ARBA00022553"/>
    </source>
</evidence>
<accession>A0ABD3P5H4</accession>
<gene>
    <name evidence="8" type="ORF">HJC23_004906</name>
</gene>
<comment type="caution">
    <text evidence="8">The sequence shown here is derived from an EMBL/GenBank/DDBJ whole genome shotgun (WGS) entry which is preliminary data.</text>
</comment>
<organism evidence="8 9">
    <name type="scientific">Cyclotella cryptica</name>
    <dbReference type="NCBI Taxonomy" id="29204"/>
    <lineage>
        <taxon>Eukaryota</taxon>
        <taxon>Sar</taxon>
        <taxon>Stramenopiles</taxon>
        <taxon>Ochrophyta</taxon>
        <taxon>Bacillariophyta</taxon>
        <taxon>Coscinodiscophyceae</taxon>
        <taxon>Thalassiosirophycidae</taxon>
        <taxon>Stephanodiscales</taxon>
        <taxon>Stephanodiscaceae</taxon>
        <taxon>Cyclotella</taxon>
    </lineage>
</organism>
<keyword evidence="2" id="KW-0597">Phosphoprotein</keyword>
<feature type="region of interest" description="Disordered" evidence="6">
    <location>
        <begin position="29"/>
        <end position="62"/>
    </location>
</feature>
<sequence>MMSMQRYTILVNHPPNEQHRLIFEEREECPKEYQSDSDDHEMDENNEHYPGDTHPGVGTDDGNWLRIRGGGGNTIMNTLKDALGSAAAAALSSSSLFMSAGASAAHSAVLPSSQAASKSRSTRSQQTAGPSHETNPVKRVVAPRGPLTNTKNAINFCHKRKRPATIHISAKSPIFKATRRIRKQFSDINIGDLDAYHDEWLKFALVNVLKPGIMVLKVEHKIHGTAFKAFRDNRAPNKVWNHSNGKRRSCPYFKSNYYKTIWLENKSGAAEELTEIIFNPLLYPMYLTVQRWIQPPIVGHPVETIDGNPPPRKRLKTDTSICGQAHELKSSHDGSNLTPQPTVISLLDSSDEEEEEKMKAKEKVDGGCSQKAGTIDRDAPQPSTALPIKLTSMYEPPPDPLPKSFEAEENGDFVMTPYGAGKIVSIRVERHASTSGEASIPKPTMIYSIDLHFGLCHIPSSQIRSISGTSYVKKTLLTHNRVPLTAMDLLRLRPMTYLNDSIVNFYLKYLNAQLQRNTNTTTDRICRGWDALDGNGVHIFPSFCYNRIVNIMGSDKRNNKANRLKIWNELKSWTKAVDIFKKSMLVFPINDKLHWSALIVFHPGRLIRRHAVGDVDSEEEITNTKVSGIQHEDVIGGSNHYETNAYSTEIYGNVPASCADLTHVGDLKGGPAQDSSASAKENLESIDMQIAQPSETIPTNKSDGVKTTSGQAQPSTRWLCDYCNTAIFDTVAKAEEHEKKCSKNQDWCMLHFDSGKHFRLHDSQKICGYIRKYLSAYHDSEYTSTHPCVGPLTQINMPGYTSLMPQQDNAKDCGVYMLEIIEQILSNPPVVDSEFVKSQCKVFAKDLFPKDVIEKKREDILQLVHALRLGEKVD</sequence>
<keyword evidence="9" id="KW-1185">Reference proteome</keyword>
<dbReference type="PANTHER" id="PTHR46896:SF3">
    <property type="entry name" value="FI06413P-RELATED"/>
    <property type="match status" value="1"/>
</dbReference>
<name>A0ABD3P5H4_9STRA</name>
<feature type="compositionally biased region" description="Polar residues" evidence="6">
    <location>
        <begin position="111"/>
        <end position="134"/>
    </location>
</feature>
<evidence type="ECO:0000259" key="7">
    <source>
        <dbReference type="PROSITE" id="PS50600"/>
    </source>
</evidence>
<dbReference type="AlphaFoldDB" id="A0ABD3P5H4"/>
<feature type="domain" description="Ubiquitin-like protease family profile" evidence="7">
    <location>
        <begin position="482"/>
        <end position="824"/>
    </location>
</feature>
<dbReference type="Gene3D" id="1.10.418.20">
    <property type="match status" value="2"/>
</dbReference>
<comment type="similarity">
    <text evidence="1">Belongs to the peptidase C48 family.</text>
</comment>
<dbReference type="GO" id="GO:0008233">
    <property type="term" value="F:peptidase activity"/>
    <property type="evidence" value="ECO:0007669"/>
    <property type="project" value="UniProtKB-KW"/>
</dbReference>
<dbReference type="PROSITE" id="PS50600">
    <property type="entry name" value="ULP_PROTEASE"/>
    <property type="match status" value="1"/>
</dbReference>
<evidence type="ECO:0000256" key="4">
    <source>
        <dbReference type="ARBA" id="ARBA00022786"/>
    </source>
</evidence>
<dbReference type="PANTHER" id="PTHR46896">
    <property type="entry name" value="SENTRIN-SPECIFIC PROTEASE"/>
    <property type="match status" value="1"/>
</dbReference>
<protein>
    <recommendedName>
        <fullName evidence="7">Ubiquitin-like protease family profile domain-containing protein</fullName>
    </recommendedName>
</protein>
<dbReference type="SUPFAM" id="SSF54001">
    <property type="entry name" value="Cysteine proteinases"/>
    <property type="match status" value="1"/>
</dbReference>
<dbReference type="InterPro" id="IPR038765">
    <property type="entry name" value="Papain-like_cys_pep_sf"/>
</dbReference>
<evidence type="ECO:0000256" key="6">
    <source>
        <dbReference type="SAM" id="MobiDB-lite"/>
    </source>
</evidence>
<dbReference type="EMBL" id="JABMIG020000272">
    <property type="protein sequence ID" value="KAL3782927.1"/>
    <property type="molecule type" value="Genomic_DNA"/>
</dbReference>
<dbReference type="Proteomes" id="UP001516023">
    <property type="component" value="Unassembled WGS sequence"/>
</dbReference>
<evidence type="ECO:0000256" key="3">
    <source>
        <dbReference type="ARBA" id="ARBA00022670"/>
    </source>
</evidence>
<feature type="region of interest" description="Disordered" evidence="6">
    <location>
        <begin position="111"/>
        <end position="145"/>
    </location>
</feature>
<dbReference type="InterPro" id="IPR051947">
    <property type="entry name" value="Sentrin-specific_protease"/>
</dbReference>
<proteinExistence type="inferred from homology"/>
<evidence type="ECO:0000256" key="1">
    <source>
        <dbReference type="ARBA" id="ARBA00005234"/>
    </source>
</evidence>
<evidence type="ECO:0000256" key="5">
    <source>
        <dbReference type="ARBA" id="ARBA00022801"/>
    </source>
</evidence>
<evidence type="ECO:0000313" key="9">
    <source>
        <dbReference type="Proteomes" id="UP001516023"/>
    </source>
</evidence>
<keyword evidence="4" id="KW-0833">Ubl conjugation pathway</keyword>
<dbReference type="GO" id="GO:0006508">
    <property type="term" value="P:proteolysis"/>
    <property type="evidence" value="ECO:0007669"/>
    <property type="project" value="UniProtKB-KW"/>
</dbReference>
<evidence type="ECO:0000313" key="8">
    <source>
        <dbReference type="EMBL" id="KAL3782927.1"/>
    </source>
</evidence>
<dbReference type="Gene3D" id="3.30.310.130">
    <property type="entry name" value="Ubiquitin-related"/>
    <property type="match status" value="1"/>
</dbReference>